<keyword evidence="8 11" id="KW-0472">Membrane</keyword>
<evidence type="ECO:0000256" key="1">
    <source>
        <dbReference type="ARBA" id="ARBA00004116"/>
    </source>
</evidence>
<comment type="subcellular location">
    <subcellularLocation>
        <location evidence="2">Endomembrane system</location>
        <topology evidence="2">Multi-pass membrane protein</topology>
    </subcellularLocation>
    <subcellularLocation>
        <location evidence="1">Vacuole</location>
    </subcellularLocation>
</comment>
<dbReference type="Pfam" id="PF04193">
    <property type="entry name" value="PQ-loop"/>
    <property type="match status" value="2"/>
</dbReference>
<comment type="caution">
    <text evidence="12">The sequence shown here is derived from an EMBL/GenBank/DDBJ whole genome shotgun (WGS) entry which is preliminary data.</text>
</comment>
<dbReference type="AlphaFoldDB" id="A0A1J9PRX4"/>
<dbReference type="EMBL" id="LGRN01000015">
    <property type="protein sequence ID" value="OJD19192.1"/>
    <property type="molecule type" value="Genomic_DNA"/>
</dbReference>
<dbReference type="InterPro" id="IPR006603">
    <property type="entry name" value="PQ-loop_rpt"/>
</dbReference>
<name>A0A1J9PRX4_9EURO</name>
<keyword evidence="6" id="KW-0677">Repeat</keyword>
<proteinExistence type="inferred from homology"/>
<feature type="transmembrane region" description="Helical" evidence="11">
    <location>
        <begin position="294"/>
        <end position="313"/>
    </location>
</feature>
<dbReference type="GO" id="GO:0034490">
    <property type="term" value="P:basic amino acid transmembrane import into vacuole"/>
    <property type="evidence" value="ECO:0007669"/>
    <property type="project" value="UniProtKB-ARBA"/>
</dbReference>
<feature type="region of interest" description="Disordered" evidence="10">
    <location>
        <begin position="127"/>
        <end position="189"/>
    </location>
</feature>
<feature type="compositionally biased region" description="Basic and acidic residues" evidence="10">
    <location>
        <begin position="157"/>
        <end position="167"/>
    </location>
</feature>
<evidence type="ECO:0000313" key="13">
    <source>
        <dbReference type="Proteomes" id="UP000182235"/>
    </source>
</evidence>
<dbReference type="PANTHER" id="PTHR16201">
    <property type="entry name" value="SEVEN TRANSMEMBRANE PROTEIN 1-RELATED"/>
    <property type="match status" value="1"/>
</dbReference>
<comment type="similarity">
    <text evidence="9">Belongs to the laat-1 family.</text>
</comment>
<accession>A0A1J9PRX4</accession>
<evidence type="ECO:0000256" key="10">
    <source>
        <dbReference type="SAM" id="MobiDB-lite"/>
    </source>
</evidence>
<dbReference type="OrthoDB" id="8048523at2759"/>
<feature type="transmembrane region" description="Helical" evidence="11">
    <location>
        <begin position="325"/>
        <end position="345"/>
    </location>
</feature>
<evidence type="ECO:0000256" key="9">
    <source>
        <dbReference type="ARBA" id="ARBA00038039"/>
    </source>
</evidence>
<evidence type="ECO:0000256" key="3">
    <source>
        <dbReference type="ARBA" id="ARBA00022448"/>
    </source>
</evidence>
<evidence type="ECO:0000256" key="11">
    <source>
        <dbReference type="SAM" id="Phobius"/>
    </source>
</evidence>
<sequence>MFPPPSAGHLDIEAVSGICGSISIACWVVVFSPQIIENFRRRSADGLSILFLVIWLAGDIFNILGAVLQRVLPTMIILAVYYTLADIVLLCQCFYYRGFTLADTSTKRHSFSGTFSGLARSEHQASQESTFVPSELSEHSPLLPNGVRLIDPGHQTINEREHERDHESEQEEGQEERMSHHLRHHDRVLSRRSSLSFSQHISTVDGTHLSPAMPLIDSVKPTPSPSPTTSPQGQRRRQTSTTLQIVAFNTFSVALVCAAGVLGWYVSAGSSRTRKHQPPPGDDNALKPDLLGQIFGYLCAALYLGSRIPQLLLNFKRRSTEGVSLLFFLFACVGNLTYVLSIFAYSPRCEGENGVCRPGEQGEIYAKYIIVNASWLLGSLGTLILDMGIFAQFVLYREKGVGFEEDEEEVESEGSSEEGPVRAR</sequence>
<dbReference type="Proteomes" id="UP000182235">
    <property type="component" value="Unassembled WGS sequence"/>
</dbReference>
<evidence type="ECO:0000256" key="4">
    <source>
        <dbReference type="ARBA" id="ARBA00022554"/>
    </source>
</evidence>
<evidence type="ECO:0000256" key="6">
    <source>
        <dbReference type="ARBA" id="ARBA00022737"/>
    </source>
</evidence>
<dbReference type="PANTHER" id="PTHR16201:SF35">
    <property type="entry name" value="VACUOLAR AMINO ACID TRANSPORTER YPQ1-RELATED"/>
    <property type="match status" value="1"/>
</dbReference>
<feature type="region of interest" description="Disordered" evidence="10">
    <location>
        <begin position="205"/>
        <end position="238"/>
    </location>
</feature>
<feature type="transmembrane region" description="Helical" evidence="11">
    <location>
        <begin position="74"/>
        <end position="96"/>
    </location>
</feature>
<dbReference type="GO" id="GO:0015179">
    <property type="term" value="F:L-amino acid transmembrane transporter activity"/>
    <property type="evidence" value="ECO:0007669"/>
    <property type="project" value="UniProtKB-ARBA"/>
</dbReference>
<gene>
    <name evidence="12" type="ORF">AJ78_00805</name>
</gene>
<dbReference type="GO" id="GO:0015174">
    <property type="term" value="F:basic amino acid transmembrane transporter activity"/>
    <property type="evidence" value="ECO:0007669"/>
    <property type="project" value="UniProtKB-ARBA"/>
</dbReference>
<feature type="transmembrane region" description="Helical" evidence="11">
    <location>
        <begin position="245"/>
        <end position="266"/>
    </location>
</feature>
<organism evidence="12 13">
    <name type="scientific">Emergomyces pasteurianus Ep9510</name>
    <dbReference type="NCBI Taxonomy" id="1447872"/>
    <lineage>
        <taxon>Eukaryota</taxon>
        <taxon>Fungi</taxon>
        <taxon>Dikarya</taxon>
        <taxon>Ascomycota</taxon>
        <taxon>Pezizomycotina</taxon>
        <taxon>Eurotiomycetes</taxon>
        <taxon>Eurotiomycetidae</taxon>
        <taxon>Onygenales</taxon>
        <taxon>Ajellomycetaceae</taxon>
        <taxon>Emergomyces</taxon>
    </lineage>
</organism>
<evidence type="ECO:0000256" key="7">
    <source>
        <dbReference type="ARBA" id="ARBA00022989"/>
    </source>
</evidence>
<keyword evidence="13" id="KW-1185">Reference proteome</keyword>
<dbReference type="GO" id="GO:0034488">
    <property type="term" value="P:basic amino acid transmembrane export from vacuole"/>
    <property type="evidence" value="ECO:0007669"/>
    <property type="project" value="UniProtKB-ARBA"/>
</dbReference>
<keyword evidence="5 11" id="KW-0812">Transmembrane</keyword>
<dbReference type="GO" id="GO:0005773">
    <property type="term" value="C:vacuole"/>
    <property type="evidence" value="ECO:0007669"/>
    <property type="project" value="UniProtKB-SubCell"/>
</dbReference>
<protein>
    <recommendedName>
        <fullName evidence="14">PQ-loop-domain-containing protein</fullName>
    </recommendedName>
</protein>
<dbReference type="GO" id="GO:0098588">
    <property type="term" value="C:bounding membrane of organelle"/>
    <property type="evidence" value="ECO:0007669"/>
    <property type="project" value="UniProtKB-ARBA"/>
</dbReference>
<evidence type="ECO:0008006" key="14">
    <source>
        <dbReference type="Google" id="ProtNLM"/>
    </source>
</evidence>
<dbReference type="GO" id="GO:0012505">
    <property type="term" value="C:endomembrane system"/>
    <property type="evidence" value="ECO:0007669"/>
    <property type="project" value="UniProtKB-SubCell"/>
</dbReference>
<evidence type="ECO:0000256" key="8">
    <source>
        <dbReference type="ARBA" id="ARBA00023136"/>
    </source>
</evidence>
<evidence type="ECO:0000313" key="12">
    <source>
        <dbReference type="EMBL" id="OJD19192.1"/>
    </source>
</evidence>
<reference evidence="12 13" key="1">
    <citation type="submission" date="2015-07" db="EMBL/GenBank/DDBJ databases">
        <title>Emmonsia species relationships and genome sequence.</title>
        <authorList>
            <consortium name="The Broad Institute Genomics Platform"/>
            <person name="Cuomo C.A."/>
            <person name="Munoz J.F."/>
            <person name="Imamovic A."/>
            <person name="Priest M.E."/>
            <person name="Young S."/>
            <person name="Clay O.K."/>
            <person name="McEwen J.G."/>
        </authorList>
    </citation>
    <scope>NUCLEOTIDE SEQUENCE [LARGE SCALE GENOMIC DNA]</scope>
    <source>
        <strain evidence="12 13">UAMH 9510</strain>
    </source>
</reference>
<evidence type="ECO:0000256" key="2">
    <source>
        <dbReference type="ARBA" id="ARBA00004127"/>
    </source>
</evidence>
<dbReference type="FunFam" id="1.20.1280.290:FF:000011">
    <property type="entry name" value="PQ loop repeat protein"/>
    <property type="match status" value="1"/>
</dbReference>
<dbReference type="GO" id="GO:0015101">
    <property type="term" value="F:organic cation transmembrane transporter activity"/>
    <property type="evidence" value="ECO:0007669"/>
    <property type="project" value="UniProtKB-ARBA"/>
</dbReference>
<keyword evidence="4" id="KW-0926">Vacuole</keyword>
<keyword evidence="7 11" id="KW-1133">Transmembrane helix</keyword>
<feature type="compositionally biased region" description="Acidic residues" evidence="10">
    <location>
        <begin position="403"/>
        <end position="416"/>
    </location>
</feature>
<feature type="transmembrane region" description="Helical" evidence="11">
    <location>
        <begin position="365"/>
        <end position="389"/>
    </location>
</feature>
<dbReference type="VEuPathDB" id="FungiDB:AJ78_00805"/>
<evidence type="ECO:0000256" key="5">
    <source>
        <dbReference type="ARBA" id="ARBA00022692"/>
    </source>
</evidence>
<dbReference type="InterPro" id="IPR051415">
    <property type="entry name" value="LAAT-1"/>
</dbReference>
<feature type="transmembrane region" description="Helical" evidence="11">
    <location>
        <begin position="47"/>
        <end position="68"/>
    </location>
</feature>
<feature type="region of interest" description="Disordered" evidence="10">
    <location>
        <begin position="403"/>
        <end position="424"/>
    </location>
</feature>
<keyword evidence="3" id="KW-0813">Transport</keyword>
<feature type="transmembrane region" description="Helical" evidence="11">
    <location>
        <begin position="12"/>
        <end position="35"/>
    </location>
</feature>
<dbReference type="Gene3D" id="1.20.1280.290">
    <property type="match status" value="2"/>
</dbReference>
<dbReference type="SMART" id="SM00679">
    <property type="entry name" value="CTNS"/>
    <property type="match status" value="2"/>
</dbReference>